<evidence type="ECO:0000313" key="3">
    <source>
        <dbReference type="Proteomes" id="UP000054107"/>
    </source>
</evidence>
<dbReference type="AlphaFoldDB" id="A0A0B7NI27"/>
<dbReference type="EMBL" id="LN731560">
    <property type="protein sequence ID" value="CEP14576.1"/>
    <property type="molecule type" value="Genomic_DNA"/>
</dbReference>
<feature type="region of interest" description="Disordered" evidence="1">
    <location>
        <begin position="1"/>
        <end position="95"/>
    </location>
</feature>
<evidence type="ECO:0000256" key="1">
    <source>
        <dbReference type="SAM" id="MobiDB-lite"/>
    </source>
</evidence>
<feature type="region of interest" description="Disordered" evidence="1">
    <location>
        <begin position="112"/>
        <end position="175"/>
    </location>
</feature>
<protein>
    <recommendedName>
        <fullName evidence="4">Ubiquitin-like domain-containing protein</fullName>
    </recommendedName>
</protein>
<evidence type="ECO:0008006" key="4">
    <source>
        <dbReference type="Google" id="ProtNLM"/>
    </source>
</evidence>
<gene>
    <name evidence="2" type="primary">PARPA_08771.1 scaffold 34716</name>
</gene>
<feature type="compositionally biased region" description="Basic and acidic residues" evidence="1">
    <location>
        <begin position="64"/>
        <end position="81"/>
    </location>
</feature>
<organism evidence="2 3">
    <name type="scientific">Parasitella parasitica</name>
    <dbReference type="NCBI Taxonomy" id="35722"/>
    <lineage>
        <taxon>Eukaryota</taxon>
        <taxon>Fungi</taxon>
        <taxon>Fungi incertae sedis</taxon>
        <taxon>Mucoromycota</taxon>
        <taxon>Mucoromycotina</taxon>
        <taxon>Mucoromycetes</taxon>
        <taxon>Mucorales</taxon>
        <taxon>Mucorineae</taxon>
        <taxon>Mucoraceae</taxon>
        <taxon>Parasitella</taxon>
    </lineage>
</organism>
<reference evidence="2 3" key="1">
    <citation type="submission" date="2014-09" db="EMBL/GenBank/DDBJ databases">
        <authorList>
            <person name="Ellenberger Sabrina"/>
        </authorList>
    </citation>
    <scope>NUCLEOTIDE SEQUENCE [LARGE SCALE GENOMIC DNA]</scope>
    <source>
        <strain evidence="2 3">CBS 412.66</strain>
    </source>
</reference>
<sequence length="264" mass="28594">MGCCHSTSNDFSNQEDYIPQNDTNNVGNSNKQSEKVPPIVITKAHSVASVDSCPPPSTSAHVQHASDTKHSEQFDKDRSENGSETNTFEKPPVIIEERTQKHEFGAPPDLLEQRTDHQASIRPVKPIVINTPETSDEPSIVPASHIPQAKAAATEAGILSPSSTETTSTMPEPTSTSWSIIIRHNLSLSKDTVVEIPVTEPFIKVSDIKSTIHLKPGLHVKLIHLGKILQDSSVLVPSSCSKSQTSKNNTIKIANGAVIQAMIY</sequence>
<dbReference type="OrthoDB" id="1043111at2759"/>
<accession>A0A0B7NI27</accession>
<proteinExistence type="predicted"/>
<name>A0A0B7NI27_9FUNG</name>
<evidence type="ECO:0000313" key="2">
    <source>
        <dbReference type="EMBL" id="CEP14576.1"/>
    </source>
</evidence>
<keyword evidence="3" id="KW-1185">Reference proteome</keyword>
<feature type="compositionally biased region" description="Low complexity" evidence="1">
    <location>
        <begin position="160"/>
        <end position="175"/>
    </location>
</feature>
<dbReference type="Proteomes" id="UP000054107">
    <property type="component" value="Unassembled WGS sequence"/>
</dbReference>
<feature type="compositionally biased region" description="Polar residues" evidence="1">
    <location>
        <begin position="1"/>
        <end position="31"/>
    </location>
</feature>